<gene>
    <name evidence="1" type="ORF">GCM10011607_12390</name>
</gene>
<protein>
    <submittedName>
        <fullName evidence="1">Uncharacterized protein</fullName>
    </submittedName>
</protein>
<comment type="caution">
    <text evidence="1">The sequence shown here is derived from an EMBL/GenBank/DDBJ whole genome shotgun (WGS) entry which is preliminary data.</text>
</comment>
<accession>A0ABQ1IYC9</accession>
<reference evidence="2" key="1">
    <citation type="journal article" date="2019" name="Int. J. Syst. Evol. Microbiol.">
        <title>The Global Catalogue of Microorganisms (GCM) 10K type strain sequencing project: providing services to taxonomists for standard genome sequencing and annotation.</title>
        <authorList>
            <consortium name="The Broad Institute Genomics Platform"/>
            <consortium name="The Broad Institute Genome Sequencing Center for Infectious Disease"/>
            <person name="Wu L."/>
            <person name="Ma J."/>
        </authorList>
    </citation>
    <scope>NUCLEOTIDE SEQUENCE [LARGE SCALE GENOMIC DNA]</scope>
    <source>
        <strain evidence="2">CGMCC 1.15339</strain>
    </source>
</reference>
<evidence type="ECO:0000313" key="1">
    <source>
        <dbReference type="EMBL" id="GGB53353.1"/>
    </source>
</evidence>
<dbReference type="Proteomes" id="UP000617555">
    <property type="component" value="Unassembled WGS sequence"/>
</dbReference>
<keyword evidence="2" id="KW-1185">Reference proteome</keyword>
<dbReference type="RefSeq" id="WP_188738081.1">
    <property type="nucleotide sequence ID" value="NZ_BMII01000008.1"/>
</dbReference>
<organism evidence="1 2">
    <name type="scientific">Shewanella inventionis</name>
    <dbReference type="NCBI Taxonomy" id="1738770"/>
    <lineage>
        <taxon>Bacteria</taxon>
        <taxon>Pseudomonadati</taxon>
        <taxon>Pseudomonadota</taxon>
        <taxon>Gammaproteobacteria</taxon>
        <taxon>Alteromonadales</taxon>
        <taxon>Shewanellaceae</taxon>
        <taxon>Shewanella</taxon>
    </lineage>
</organism>
<sequence>MHNYQSLTSYRAKLKQSYDDMLNAVLKFQQMLPATFANGLLFDIDEEANLEFKSLSNKYGYSEFIHFIERHTEHQVDMNSSDFLHRRFLQELERISEPCKFYIIGLSGQRNIEYQFEDNDTVLRIVLGLDSQTHHINFIKLEAFKNDFVLQHLYSHQLDTRHLNFPLVTCFSDFKVQMLELTLDTHRDVDVFSSHDQYNPSVNCVESVMLEEILKDVLVHSDELERFGTIFGQHWFAGLDEDTVKRATRALFSELNLDRFSGMEVVERLARFYDYTSIYVGDGLPEMLIKECLHRIVFDCPHNLIVEVYAAADHLDLFSDWLPEKIRDIYSSEIEEVRSCLDLSSSIDEHVDEVLTVLTTQGLPAAEPDKDLISNSL</sequence>
<proteinExistence type="predicted"/>
<name>A0ABQ1IYC9_9GAMM</name>
<evidence type="ECO:0000313" key="2">
    <source>
        <dbReference type="Proteomes" id="UP000617555"/>
    </source>
</evidence>
<dbReference type="EMBL" id="BMII01000008">
    <property type="protein sequence ID" value="GGB53353.1"/>
    <property type="molecule type" value="Genomic_DNA"/>
</dbReference>